<dbReference type="Proteomes" id="UP001273209">
    <property type="component" value="Unassembled WGS sequence"/>
</dbReference>
<accession>A0AAE1IF70</accession>
<comment type="caution">
    <text evidence="2">The sequence shown here is derived from an EMBL/GenBank/DDBJ whole genome shotgun (WGS) entry which is preliminary data.</text>
</comment>
<evidence type="ECO:0000313" key="3">
    <source>
        <dbReference type="Proteomes" id="UP001273209"/>
    </source>
</evidence>
<protein>
    <submittedName>
        <fullName evidence="2">Uncharacterized protein</fullName>
    </submittedName>
</protein>
<keyword evidence="3" id="KW-1185">Reference proteome</keyword>
<feature type="region of interest" description="Disordered" evidence="1">
    <location>
        <begin position="246"/>
        <end position="268"/>
    </location>
</feature>
<gene>
    <name evidence="2" type="ORF">Triagg1_6391</name>
</gene>
<feature type="compositionally biased region" description="Polar residues" evidence="1">
    <location>
        <begin position="256"/>
        <end position="268"/>
    </location>
</feature>
<dbReference type="GeneID" id="87920915"/>
<reference evidence="2" key="1">
    <citation type="submission" date="2023-11" db="EMBL/GenBank/DDBJ databases">
        <title>The genome sequences of three competitors of mushroom-forming fungi.</title>
        <authorList>
            <person name="Beijen E."/>
            <person name="Ohm R.A."/>
        </authorList>
    </citation>
    <scope>NUCLEOTIDE SEQUENCE</scope>
    <source>
        <strain evidence="2">CBS 100526</strain>
    </source>
</reference>
<evidence type="ECO:0000313" key="2">
    <source>
        <dbReference type="EMBL" id="KAK4071024.1"/>
    </source>
</evidence>
<dbReference type="EMBL" id="JAWRVG010000025">
    <property type="protein sequence ID" value="KAK4071024.1"/>
    <property type="molecule type" value="Genomic_DNA"/>
</dbReference>
<proteinExistence type="predicted"/>
<dbReference type="RefSeq" id="XP_062754644.1">
    <property type="nucleotide sequence ID" value="XM_062901010.1"/>
</dbReference>
<evidence type="ECO:0000256" key="1">
    <source>
        <dbReference type="SAM" id="MobiDB-lite"/>
    </source>
</evidence>
<organism evidence="2 3">
    <name type="scientific">Trichoderma aggressivum f. europaeum</name>
    <dbReference type="NCBI Taxonomy" id="173218"/>
    <lineage>
        <taxon>Eukaryota</taxon>
        <taxon>Fungi</taxon>
        <taxon>Dikarya</taxon>
        <taxon>Ascomycota</taxon>
        <taxon>Pezizomycotina</taxon>
        <taxon>Sordariomycetes</taxon>
        <taxon>Hypocreomycetidae</taxon>
        <taxon>Hypocreales</taxon>
        <taxon>Hypocreaceae</taxon>
        <taxon>Trichoderma</taxon>
    </lineage>
</organism>
<sequence length="268" mass="29217">MFPSRFQATVMTELVWLWRMWRHWLVSASQILTVLSYDAEATRLLPGFQLGAQATPHIKSVWPRSVVTHSPVDESQILTVWSYDPDAISFPSDDQDTELTPDSWPLRMSSRTGWTGWAGSPVLTSHILTFLSADTEAAWVVVLHHATELTASSSWPVNVAVASPVSGFQIFAEASIDPEARRVPSGDQATAMTDLKCPILTVASADAEATPPFSDQATDRTSAVWPSSVMRSLPFAAFQTLMVRSNDADPSLAPSGDQTTDVTASAWP</sequence>
<dbReference type="AlphaFoldDB" id="A0AAE1IF70"/>
<name>A0AAE1IF70_9HYPO</name>